<keyword evidence="10" id="KW-0234">DNA repair</keyword>
<dbReference type="PIRSF" id="PIRSF016570">
    <property type="entry name" value="Ku80"/>
    <property type="match status" value="1"/>
</dbReference>
<dbReference type="InterPro" id="IPR005161">
    <property type="entry name" value="Ku_N"/>
</dbReference>
<dbReference type="Pfam" id="PF08785">
    <property type="entry name" value="Ku_PK_bind"/>
    <property type="match status" value="1"/>
</dbReference>
<dbReference type="SUPFAM" id="SSF101420">
    <property type="entry name" value="C-terminal domain of Ku80"/>
    <property type="match status" value="1"/>
</dbReference>
<dbReference type="GO" id="GO:0042162">
    <property type="term" value="F:telomeric DNA binding"/>
    <property type="evidence" value="ECO:0007669"/>
    <property type="project" value="InterPro"/>
</dbReference>
<reference evidence="14 15" key="1">
    <citation type="journal article" date="2019" name="Genome Biol. Evol.">
        <title>Insights into the evolution of the New World diploid cottons (Gossypium, subgenus Houzingenia) based on genome sequencing.</title>
        <authorList>
            <person name="Grover C.E."/>
            <person name="Arick M.A. 2nd"/>
            <person name="Thrash A."/>
            <person name="Conover J.L."/>
            <person name="Sanders W.S."/>
            <person name="Peterson D.G."/>
            <person name="Frelichowski J.E."/>
            <person name="Scheffler J.A."/>
            <person name="Scheffler B.E."/>
            <person name="Wendel J.F."/>
        </authorList>
    </citation>
    <scope>NUCLEOTIDE SEQUENCE [LARGE SCALE GENOMIC DNA]</scope>
    <source>
        <strain evidence="14">8</strain>
        <tissue evidence="14">Leaf</tissue>
    </source>
</reference>
<dbReference type="SUPFAM" id="SSF53300">
    <property type="entry name" value="vWA-like"/>
    <property type="match status" value="1"/>
</dbReference>
<dbReference type="CDD" id="cd00873">
    <property type="entry name" value="KU80"/>
    <property type="match status" value="1"/>
</dbReference>
<dbReference type="GO" id="GO:0005524">
    <property type="term" value="F:ATP binding"/>
    <property type="evidence" value="ECO:0007669"/>
    <property type="project" value="UniProtKB-KW"/>
</dbReference>
<sequence length="791" mass="89247">MILRIQDAGNTVSVKHKSNSTMLVSPDELSFKMMLQKPILSFPTPFAMPFPIRDADPYSTRTPHHPQSVILEQEKLVLLLDVGPSMHGVLSEVEKLCSMLVEKKLIFSKYDELGVVVFGTEESKNDLTTEVGGYQNITVLQDIKVVDGDLVDTLQKLPRGRVDGDWQNAIQAACFSAYCCIVGSLTSVVLDAIVVGMDMLIKKYKDLHKGKKRLCLITNAIHPIKDSFEGSKEDQVMTIAEQMAAQGMKIESIVVRGRLSRDANKGVMDENDHLLSIFSKKTRTRIVYVDTPTSLLGALKTRRVTPVTVFRGHLELSPQMKIKVWVYKKTQEEKFPTLKKYSEKAPASNKLATHQVKVSYEYKSVDGFSTSVIPPEQRIKGYRYGPQVVPISTAEWDAVKFKPEKGIKVLGFTDASKIKRHCYMKDVYLFIAEPGNTRATLAVSAIARAMKEMNAVAILRCVWRQGQQNVVVGVLTPNISQNYKIVGFYLFSLHLSLEFPDSFYFNVLPFAEDVREYQFPSFNSFPASWQPNDQQQKAADELVQMLDLAPSGKEALLPEFTPNPVLERFYRHLELKAKQPDAAVPPLDETLKNIVEPDPELVAENKSVFDALHRHFELRQNPKLKKSSRQWYQEKQSGSNAHVSSGQAVNSIENQPPVKIEKIGDLTPVQDFEAMMSQRDNPEWVEKAIKELREKILALLIHSDEGDKYQKAVECVAALRKGCILEQEPGPYNDLMHHIRQYCEEKGIKSLPQLLASRDLTLISKSEAEDSDVTAEEARSFFVKMEPKPDV</sequence>
<gene>
    <name evidence="14" type="ORF">Gotri_028292</name>
</gene>
<dbReference type="Proteomes" id="UP000593568">
    <property type="component" value="Unassembled WGS sequence"/>
</dbReference>
<evidence type="ECO:0000256" key="2">
    <source>
        <dbReference type="ARBA" id="ARBA00007726"/>
    </source>
</evidence>
<dbReference type="InterPro" id="IPR014893">
    <property type="entry name" value="Ku_PK_bind"/>
</dbReference>
<comment type="subcellular location">
    <subcellularLocation>
        <location evidence="1">Nucleus</location>
    </subcellularLocation>
</comment>
<dbReference type="FunFam" id="2.40.290.10:FF:000006">
    <property type="entry name" value="ATP-dependent DNA helicase 2 subunit KU80"/>
    <property type="match status" value="1"/>
</dbReference>
<dbReference type="Gene3D" id="1.25.40.240">
    <property type="entry name" value="Ku, C-terminal domain"/>
    <property type="match status" value="1"/>
</dbReference>
<keyword evidence="5" id="KW-0378">Hydrolase</keyword>
<name>A0A7J9FVN0_9ROSI</name>
<dbReference type="Gene3D" id="3.40.50.410">
    <property type="entry name" value="von Willebrand factor, type A domain"/>
    <property type="match status" value="1"/>
</dbReference>
<dbReference type="AlphaFoldDB" id="A0A7J9FVN0"/>
<dbReference type="InterPro" id="IPR036465">
    <property type="entry name" value="vWFA_dom_sf"/>
</dbReference>
<evidence type="ECO:0000256" key="10">
    <source>
        <dbReference type="ARBA" id="ARBA00023204"/>
    </source>
</evidence>
<dbReference type="EMBL" id="JABEZW010229423">
    <property type="protein sequence ID" value="MBA0789402.1"/>
    <property type="molecule type" value="Genomic_DNA"/>
</dbReference>
<dbReference type="FunFam" id="1.10.1600.10:FF:000002">
    <property type="entry name" value="X-ray repair cross-complementing protein 5"/>
    <property type="match status" value="1"/>
</dbReference>
<dbReference type="GO" id="GO:0000723">
    <property type="term" value="P:telomere maintenance"/>
    <property type="evidence" value="ECO:0007669"/>
    <property type="project" value="InterPro"/>
</dbReference>
<dbReference type="PANTHER" id="PTHR12604">
    <property type="entry name" value="KU AUTOANTIGEN DNA HELICASE"/>
    <property type="match status" value="1"/>
</dbReference>
<keyword evidence="15" id="KW-1185">Reference proteome</keyword>
<keyword evidence="4" id="KW-0227">DNA damage</keyword>
<feature type="compositionally biased region" description="Polar residues" evidence="12">
    <location>
        <begin position="629"/>
        <end position="654"/>
    </location>
</feature>
<evidence type="ECO:0000256" key="4">
    <source>
        <dbReference type="ARBA" id="ARBA00022763"/>
    </source>
</evidence>
<dbReference type="Gene3D" id="2.40.290.10">
    <property type="match status" value="1"/>
</dbReference>
<keyword evidence="11" id="KW-0539">Nucleus</keyword>
<dbReference type="InterPro" id="IPR016194">
    <property type="entry name" value="SPOC-like_C_dom_sf"/>
</dbReference>
<feature type="region of interest" description="Disordered" evidence="12">
    <location>
        <begin position="627"/>
        <end position="657"/>
    </location>
</feature>
<evidence type="ECO:0000256" key="3">
    <source>
        <dbReference type="ARBA" id="ARBA00022741"/>
    </source>
</evidence>
<dbReference type="SUPFAM" id="SSF100939">
    <property type="entry name" value="SPOC domain-like"/>
    <property type="match status" value="1"/>
</dbReference>
<evidence type="ECO:0000259" key="13">
    <source>
        <dbReference type="SMART" id="SM00559"/>
    </source>
</evidence>
<accession>A0A7J9FVN0</accession>
<evidence type="ECO:0000256" key="11">
    <source>
        <dbReference type="ARBA" id="ARBA00023242"/>
    </source>
</evidence>
<dbReference type="GO" id="GO:0004386">
    <property type="term" value="F:helicase activity"/>
    <property type="evidence" value="ECO:0007669"/>
    <property type="project" value="UniProtKB-KW"/>
</dbReference>
<evidence type="ECO:0000256" key="5">
    <source>
        <dbReference type="ARBA" id="ARBA00022801"/>
    </source>
</evidence>
<dbReference type="PANTHER" id="PTHR12604:SF4">
    <property type="entry name" value="X-RAY REPAIR CROSS-COMPLEMENTING PROTEIN 5"/>
    <property type="match status" value="1"/>
</dbReference>
<evidence type="ECO:0000256" key="12">
    <source>
        <dbReference type="SAM" id="MobiDB-lite"/>
    </source>
</evidence>
<protein>
    <recommendedName>
        <fullName evidence="13">Ku domain-containing protein</fullName>
    </recommendedName>
</protein>
<keyword evidence="8" id="KW-0238">DNA-binding</keyword>
<proteinExistence type="inferred from homology"/>
<keyword evidence="3" id="KW-0547">Nucleotide-binding</keyword>
<feature type="domain" description="Ku" evidence="13">
    <location>
        <begin position="370"/>
        <end position="525"/>
    </location>
</feature>
<dbReference type="GO" id="GO:0006310">
    <property type="term" value="P:DNA recombination"/>
    <property type="evidence" value="ECO:0007669"/>
    <property type="project" value="UniProtKB-KW"/>
</dbReference>
<dbReference type="InterPro" id="IPR024193">
    <property type="entry name" value="Ku80"/>
</dbReference>
<dbReference type="Pfam" id="PF02735">
    <property type="entry name" value="Ku"/>
    <property type="match status" value="1"/>
</dbReference>
<dbReference type="SMART" id="SM00559">
    <property type="entry name" value="Ku78"/>
    <property type="match status" value="1"/>
</dbReference>
<evidence type="ECO:0000256" key="1">
    <source>
        <dbReference type="ARBA" id="ARBA00004123"/>
    </source>
</evidence>
<evidence type="ECO:0000313" key="15">
    <source>
        <dbReference type="Proteomes" id="UP000593568"/>
    </source>
</evidence>
<organism evidence="14 15">
    <name type="scientific">Gossypium trilobum</name>
    <dbReference type="NCBI Taxonomy" id="34281"/>
    <lineage>
        <taxon>Eukaryota</taxon>
        <taxon>Viridiplantae</taxon>
        <taxon>Streptophyta</taxon>
        <taxon>Embryophyta</taxon>
        <taxon>Tracheophyta</taxon>
        <taxon>Spermatophyta</taxon>
        <taxon>Magnoliopsida</taxon>
        <taxon>eudicotyledons</taxon>
        <taxon>Gunneridae</taxon>
        <taxon>Pentapetalae</taxon>
        <taxon>rosids</taxon>
        <taxon>malvids</taxon>
        <taxon>Malvales</taxon>
        <taxon>Malvaceae</taxon>
        <taxon>Malvoideae</taxon>
        <taxon>Gossypium</taxon>
    </lineage>
</organism>
<dbReference type="GO" id="GO:0016787">
    <property type="term" value="F:hydrolase activity"/>
    <property type="evidence" value="ECO:0007669"/>
    <property type="project" value="UniProtKB-KW"/>
</dbReference>
<evidence type="ECO:0000256" key="9">
    <source>
        <dbReference type="ARBA" id="ARBA00023172"/>
    </source>
</evidence>
<evidence type="ECO:0000313" key="14">
    <source>
        <dbReference type="EMBL" id="MBA0789402.1"/>
    </source>
</evidence>
<dbReference type="GO" id="GO:0006303">
    <property type="term" value="P:double-strand break repair via nonhomologous end joining"/>
    <property type="evidence" value="ECO:0007669"/>
    <property type="project" value="InterPro"/>
</dbReference>
<dbReference type="GO" id="GO:0003684">
    <property type="term" value="F:damaged DNA binding"/>
    <property type="evidence" value="ECO:0007669"/>
    <property type="project" value="InterPro"/>
</dbReference>
<keyword evidence="9" id="KW-0233">DNA recombination</keyword>
<dbReference type="Pfam" id="PF03731">
    <property type="entry name" value="Ku_N"/>
    <property type="match status" value="1"/>
</dbReference>
<dbReference type="InterPro" id="IPR036494">
    <property type="entry name" value="Ku_C_sf"/>
</dbReference>
<dbReference type="GO" id="GO:0003690">
    <property type="term" value="F:double-stranded DNA binding"/>
    <property type="evidence" value="ECO:0007669"/>
    <property type="project" value="TreeGrafter"/>
</dbReference>
<evidence type="ECO:0000256" key="8">
    <source>
        <dbReference type="ARBA" id="ARBA00023125"/>
    </source>
</evidence>
<dbReference type="GO" id="GO:0043564">
    <property type="term" value="C:Ku70:Ku80 complex"/>
    <property type="evidence" value="ECO:0007669"/>
    <property type="project" value="InterPro"/>
</dbReference>
<evidence type="ECO:0000256" key="7">
    <source>
        <dbReference type="ARBA" id="ARBA00022840"/>
    </source>
</evidence>
<dbReference type="InterPro" id="IPR006164">
    <property type="entry name" value="DNA_bd_Ku70/Ku80"/>
</dbReference>
<keyword evidence="6" id="KW-0347">Helicase</keyword>
<comment type="caution">
    <text evidence="14">The sequence shown here is derived from an EMBL/GenBank/DDBJ whole genome shotgun (WGS) entry which is preliminary data.</text>
</comment>
<keyword evidence="7" id="KW-0067">ATP-binding</keyword>
<dbReference type="Gene3D" id="1.10.1600.10">
    <property type="match status" value="1"/>
</dbReference>
<comment type="similarity">
    <text evidence="2">Belongs to the ku80 family.</text>
</comment>
<evidence type="ECO:0000256" key="6">
    <source>
        <dbReference type="ARBA" id="ARBA00022806"/>
    </source>
</evidence>